<evidence type="ECO:0000313" key="2">
    <source>
        <dbReference type="Proteomes" id="UP001056120"/>
    </source>
</evidence>
<evidence type="ECO:0000313" key="1">
    <source>
        <dbReference type="EMBL" id="KAI3829138.1"/>
    </source>
</evidence>
<protein>
    <submittedName>
        <fullName evidence="1">Uncharacterized protein</fullName>
    </submittedName>
</protein>
<gene>
    <name evidence="1" type="ORF">L1987_03254</name>
</gene>
<organism evidence="1 2">
    <name type="scientific">Smallanthus sonchifolius</name>
    <dbReference type="NCBI Taxonomy" id="185202"/>
    <lineage>
        <taxon>Eukaryota</taxon>
        <taxon>Viridiplantae</taxon>
        <taxon>Streptophyta</taxon>
        <taxon>Embryophyta</taxon>
        <taxon>Tracheophyta</taxon>
        <taxon>Spermatophyta</taxon>
        <taxon>Magnoliopsida</taxon>
        <taxon>eudicotyledons</taxon>
        <taxon>Gunneridae</taxon>
        <taxon>Pentapetalae</taxon>
        <taxon>asterids</taxon>
        <taxon>campanulids</taxon>
        <taxon>Asterales</taxon>
        <taxon>Asteraceae</taxon>
        <taxon>Asteroideae</taxon>
        <taxon>Heliantheae alliance</taxon>
        <taxon>Millerieae</taxon>
        <taxon>Smallanthus</taxon>
    </lineage>
</organism>
<dbReference type="Proteomes" id="UP001056120">
    <property type="component" value="Linkage Group LG01"/>
</dbReference>
<keyword evidence="2" id="KW-1185">Reference proteome</keyword>
<accession>A0ACB9KA78</accession>
<sequence length="193" mass="21714">MGIRQIFTSVAHPQGNGQVERINQSMLKGIKTRLATKGSSWVEEIPSVLWAHRTTPKTSNGETPFSLTYGHEAVIPVEIGIPTMSMTATNGRDNDQELKLNLDLLEERREQALIQEAKYKQVLAKYYNKNVAPYQFRSGEYVFRNNDASRAEPEGKLGPNWEGPYQVKEFLGKGAYSLTRLDGTNVPRTWNAA</sequence>
<comment type="caution">
    <text evidence="1">The sequence shown here is derived from an EMBL/GenBank/DDBJ whole genome shotgun (WGS) entry which is preliminary data.</text>
</comment>
<name>A0ACB9KA78_9ASTR</name>
<reference evidence="2" key="1">
    <citation type="journal article" date="2022" name="Mol. Ecol. Resour.">
        <title>The genomes of chicory, endive, great burdock and yacon provide insights into Asteraceae palaeo-polyploidization history and plant inulin production.</title>
        <authorList>
            <person name="Fan W."/>
            <person name="Wang S."/>
            <person name="Wang H."/>
            <person name="Wang A."/>
            <person name="Jiang F."/>
            <person name="Liu H."/>
            <person name="Zhao H."/>
            <person name="Xu D."/>
            <person name="Zhang Y."/>
        </authorList>
    </citation>
    <scope>NUCLEOTIDE SEQUENCE [LARGE SCALE GENOMIC DNA]</scope>
    <source>
        <strain evidence="2">cv. Yunnan</strain>
    </source>
</reference>
<proteinExistence type="predicted"/>
<reference evidence="1 2" key="2">
    <citation type="journal article" date="2022" name="Mol. Ecol. Resour.">
        <title>The genomes of chicory, endive, great burdock and yacon provide insights into Asteraceae paleo-polyploidization history and plant inulin production.</title>
        <authorList>
            <person name="Fan W."/>
            <person name="Wang S."/>
            <person name="Wang H."/>
            <person name="Wang A."/>
            <person name="Jiang F."/>
            <person name="Liu H."/>
            <person name="Zhao H."/>
            <person name="Xu D."/>
            <person name="Zhang Y."/>
        </authorList>
    </citation>
    <scope>NUCLEOTIDE SEQUENCE [LARGE SCALE GENOMIC DNA]</scope>
    <source>
        <strain evidence="2">cv. Yunnan</strain>
        <tissue evidence="1">Leaves</tissue>
    </source>
</reference>
<dbReference type="EMBL" id="CM042018">
    <property type="protein sequence ID" value="KAI3829138.1"/>
    <property type="molecule type" value="Genomic_DNA"/>
</dbReference>